<dbReference type="Gene3D" id="2.30.30.440">
    <property type="entry name" value="Domain of unknown function DUF1918"/>
    <property type="match status" value="1"/>
</dbReference>
<dbReference type="Pfam" id="PF08940">
    <property type="entry name" value="DUF1918"/>
    <property type="match status" value="1"/>
</dbReference>
<dbReference type="AlphaFoldDB" id="A0A0F7G142"/>
<dbReference type="STRING" id="408015.SXIM_54200"/>
<keyword evidence="3" id="KW-1185">Reference proteome</keyword>
<dbReference type="Proteomes" id="UP000034034">
    <property type="component" value="Chromosome"/>
</dbReference>
<gene>
    <name evidence="2" type="ORF">SXIM_54200</name>
</gene>
<name>A0A0F7G142_9ACTN</name>
<accession>A0A0F7G142</accession>
<reference evidence="2" key="1">
    <citation type="submission" date="2019-08" db="EMBL/GenBank/DDBJ databases">
        <title>Complete genome sequence of a mangrove-derived Streptomyces xiamenensis.</title>
        <authorList>
            <person name="Xu J."/>
        </authorList>
    </citation>
    <scope>NUCLEOTIDE SEQUENCE</scope>
    <source>
        <strain evidence="2">318</strain>
    </source>
</reference>
<dbReference type="HOGENOM" id="CLU_172512_1_0_11"/>
<protein>
    <submittedName>
        <fullName evidence="2">DNA-binding protein</fullName>
    </submittedName>
</protein>
<keyword evidence="2" id="KW-0238">DNA-binding</keyword>
<dbReference type="InterPro" id="IPR015035">
    <property type="entry name" value="DUF1918"/>
</dbReference>
<evidence type="ECO:0000313" key="2">
    <source>
        <dbReference type="EMBL" id="AKG46804.1"/>
    </source>
</evidence>
<organism evidence="2 3">
    <name type="scientific">Streptomyces xiamenensis</name>
    <dbReference type="NCBI Taxonomy" id="408015"/>
    <lineage>
        <taxon>Bacteria</taxon>
        <taxon>Bacillati</taxon>
        <taxon>Actinomycetota</taxon>
        <taxon>Actinomycetes</taxon>
        <taxon>Kitasatosporales</taxon>
        <taxon>Streptomycetaceae</taxon>
        <taxon>Streptomyces</taxon>
    </lineage>
</organism>
<dbReference type="PATRIC" id="fig|408015.6.peg.5485"/>
<feature type="domain" description="DUF1918" evidence="1">
    <location>
        <begin position="3"/>
        <end position="60"/>
    </location>
</feature>
<proteinExistence type="predicted"/>
<dbReference type="KEGG" id="sxi:SXIM_54200"/>
<dbReference type="GO" id="GO:0003677">
    <property type="term" value="F:DNA binding"/>
    <property type="evidence" value="ECO:0007669"/>
    <property type="project" value="UniProtKB-KW"/>
</dbReference>
<evidence type="ECO:0000259" key="1">
    <source>
        <dbReference type="Pfam" id="PF08940"/>
    </source>
</evidence>
<sequence>MIMKAHPGDHLIVESQTVDGPRRDGEIIAVHRADGEPPYDVRWSDSGRVALVFPGPDAHIGHPRHHST</sequence>
<evidence type="ECO:0000313" key="3">
    <source>
        <dbReference type="Proteomes" id="UP000034034"/>
    </source>
</evidence>
<dbReference type="EMBL" id="CP009922">
    <property type="protein sequence ID" value="AKG46804.1"/>
    <property type="molecule type" value="Genomic_DNA"/>
</dbReference>
<dbReference type="SUPFAM" id="SSF50118">
    <property type="entry name" value="Cell growth inhibitor/plasmid maintenance toxic component"/>
    <property type="match status" value="1"/>
</dbReference>